<dbReference type="EMBL" id="CAXHTB010000011">
    <property type="protein sequence ID" value="CAL0314667.1"/>
    <property type="molecule type" value="Genomic_DNA"/>
</dbReference>
<protein>
    <submittedName>
        <fullName evidence="2">Uncharacterized protein</fullName>
    </submittedName>
</protein>
<evidence type="ECO:0000313" key="3">
    <source>
        <dbReference type="Proteomes" id="UP001497480"/>
    </source>
</evidence>
<organism evidence="2 3">
    <name type="scientific">Lupinus luteus</name>
    <name type="common">European yellow lupine</name>
    <dbReference type="NCBI Taxonomy" id="3873"/>
    <lineage>
        <taxon>Eukaryota</taxon>
        <taxon>Viridiplantae</taxon>
        <taxon>Streptophyta</taxon>
        <taxon>Embryophyta</taxon>
        <taxon>Tracheophyta</taxon>
        <taxon>Spermatophyta</taxon>
        <taxon>Magnoliopsida</taxon>
        <taxon>eudicotyledons</taxon>
        <taxon>Gunneridae</taxon>
        <taxon>Pentapetalae</taxon>
        <taxon>rosids</taxon>
        <taxon>fabids</taxon>
        <taxon>Fabales</taxon>
        <taxon>Fabaceae</taxon>
        <taxon>Papilionoideae</taxon>
        <taxon>50 kb inversion clade</taxon>
        <taxon>genistoids sensu lato</taxon>
        <taxon>core genistoids</taxon>
        <taxon>Genisteae</taxon>
        <taxon>Lupinus</taxon>
    </lineage>
</organism>
<dbReference type="AlphaFoldDB" id="A0AAV1X105"/>
<proteinExistence type="predicted"/>
<reference evidence="2 3" key="1">
    <citation type="submission" date="2024-03" db="EMBL/GenBank/DDBJ databases">
        <authorList>
            <person name="Martinez-Hernandez J."/>
        </authorList>
    </citation>
    <scope>NUCLEOTIDE SEQUENCE [LARGE SCALE GENOMIC DNA]</scope>
</reference>
<evidence type="ECO:0000256" key="1">
    <source>
        <dbReference type="SAM" id="MobiDB-lite"/>
    </source>
</evidence>
<comment type="caution">
    <text evidence="2">The sequence shown here is derived from an EMBL/GenBank/DDBJ whole genome shotgun (WGS) entry which is preliminary data.</text>
</comment>
<dbReference type="Proteomes" id="UP001497480">
    <property type="component" value="Unassembled WGS sequence"/>
</dbReference>
<accession>A0AAV1X105</accession>
<gene>
    <name evidence="2" type="ORF">LLUT_LOCUS15727</name>
</gene>
<feature type="compositionally biased region" description="Basic and acidic residues" evidence="1">
    <location>
        <begin position="41"/>
        <end position="50"/>
    </location>
</feature>
<keyword evidence="3" id="KW-1185">Reference proteome</keyword>
<sequence length="50" mass="5571">MGKAPNNLIEYHRQTMTETPSQMTNHMGKLPNRASQASQAKSDRVTKLDG</sequence>
<feature type="region of interest" description="Disordered" evidence="1">
    <location>
        <begin position="20"/>
        <end position="50"/>
    </location>
</feature>
<name>A0AAV1X105_LUPLU</name>
<evidence type="ECO:0000313" key="2">
    <source>
        <dbReference type="EMBL" id="CAL0314667.1"/>
    </source>
</evidence>